<evidence type="ECO:0000313" key="2">
    <source>
        <dbReference type="EMBL" id="KIW41998.1"/>
    </source>
</evidence>
<accession>A0A0D2DG93</accession>
<proteinExistence type="predicted"/>
<feature type="signal peptide" evidence="1">
    <location>
        <begin position="1"/>
        <end position="17"/>
    </location>
</feature>
<dbReference type="RefSeq" id="XP_016262214.1">
    <property type="nucleotide sequence ID" value="XM_016406610.1"/>
</dbReference>
<evidence type="ECO:0000313" key="3">
    <source>
        <dbReference type="Proteomes" id="UP000053342"/>
    </source>
</evidence>
<dbReference type="VEuPathDB" id="FungiDB:PV06_05589"/>
<organism evidence="2 3">
    <name type="scientific">Exophiala oligosperma</name>
    <dbReference type="NCBI Taxonomy" id="215243"/>
    <lineage>
        <taxon>Eukaryota</taxon>
        <taxon>Fungi</taxon>
        <taxon>Dikarya</taxon>
        <taxon>Ascomycota</taxon>
        <taxon>Pezizomycotina</taxon>
        <taxon>Eurotiomycetes</taxon>
        <taxon>Chaetothyriomycetidae</taxon>
        <taxon>Chaetothyriales</taxon>
        <taxon>Herpotrichiellaceae</taxon>
        <taxon>Exophiala</taxon>
    </lineage>
</organism>
<protein>
    <submittedName>
        <fullName evidence="2">Uncharacterized protein</fullName>
    </submittedName>
</protein>
<keyword evidence="3" id="KW-1185">Reference proteome</keyword>
<dbReference type="HOGENOM" id="CLU_2277507_0_0_1"/>
<sequence>MKKTFLTILALIGTGLCFDHCVCTDDSQSTADATTLSVCADPGSIETGIWPVYFYGDGCPDEDGLEIQDGQCYSPATCLNDDKFLTACINAGATGARCWQED</sequence>
<dbReference type="Proteomes" id="UP000053342">
    <property type="component" value="Unassembled WGS sequence"/>
</dbReference>
<dbReference type="AlphaFoldDB" id="A0A0D2DG93"/>
<keyword evidence="1" id="KW-0732">Signal</keyword>
<gene>
    <name evidence="2" type="ORF">PV06_05589</name>
</gene>
<evidence type="ECO:0000256" key="1">
    <source>
        <dbReference type="SAM" id="SignalP"/>
    </source>
</evidence>
<feature type="chain" id="PRO_5002255832" evidence="1">
    <location>
        <begin position="18"/>
        <end position="102"/>
    </location>
</feature>
<reference evidence="2 3" key="1">
    <citation type="submission" date="2015-01" db="EMBL/GenBank/DDBJ databases">
        <title>The Genome Sequence of Exophiala oligosperma CBS72588.</title>
        <authorList>
            <consortium name="The Broad Institute Genomics Platform"/>
            <person name="Cuomo C."/>
            <person name="de Hoog S."/>
            <person name="Gorbushina A."/>
            <person name="Stielow B."/>
            <person name="Teixiera M."/>
            <person name="Abouelleil A."/>
            <person name="Chapman S.B."/>
            <person name="Priest M."/>
            <person name="Young S.K."/>
            <person name="Wortman J."/>
            <person name="Nusbaum C."/>
            <person name="Birren B."/>
        </authorList>
    </citation>
    <scope>NUCLEOTIDE SEQUENCE [LARGE SCALE GENOMIC DNA]</scope>
    <source>
        <strain evidence="2 3">CBS 72588</strain>
    </source>
</reference>
<dbReference type="EMBL" id="KN847336">
    <property type="protein sequence ID" value="KIW41998.1"/>
    <property type="molecule type" value="Genomic_DNA"/>
</dbReference>
<dbReference type="GeneID" id="27357663"/>
<name>A0A0D2DG93_9EURO</name>